<reference evidence="1 2" key="1">
    <citation type="journal article" date="2020" name="Int. J. Syst. Evol. Microbiol.">
        <title>Tenacibaculum piscium sp. nov., isolated from skin ulcers of sea-farmed fish, and description of Tenacibaculum finnmarkense sp. nov. with subdivision into genomovars finnmarkense and ulcerans.</title>
        <authorList>
            <person name="Olsen A.B."/>
            <person name="Spilsberg B."/>
            <person name="Nilsen H.K."/>
            <person name="Lagesen K."/>
            <person name="Gulla S."/>
            <person name="Avendano-Herrera R."/>
            <person name="Irgang R."/>
            <person name="Duchaud E."/>
            <person name="Colquhoun D.J."/>
        </authorList>
    </citation>
    <scope>NUCLEOTIDE SEQUENCE [LARGE SCALE GENOMIC DNA]</scope>
    <source>
        <strain evidence="1 2">TNO037</strain>
    </source>
</reference>
<gene>
    <name evidence="1" type="ORF">F7645_04025</name>
</gene>
<evidence type="ECO:0000313" key="1">
    <source>
        <dbReference type="EMBL" id="MBE7694594.1"/>
    </source>
</evidence>
<dbReference type="EMBL" id="WXXV01000003">
    <property type="protein sequence ID" value="MBE7694594.1"/>
    <property type="molecule type" value="Genomic_DNA"/>
</dbReference>
<name>A0AAP1REJ3_9FLAO</name>
<organism evidence="1 2">
    <name type="scientific">Tenacibaculum finnmarkense genomovar finnmarkense</name>
    <dbReference type="NCBI Taxonomy" id="1458503"/>
    <lineage>
        <taxon>Bacteria</taxon>
        <taxon>Pseudomonadati</taxon>
        <taxon>Bacteroidota</taxon>
        <taxon>Flavobacteriia</taxon>
        <taxon>Flavobacteriales</taxon>
        <taxon>Flavobacteriaceae</taxon>
        <taxon>Tenacibaculum</taxon>
        <taxon>Tenacibaculum finnmarkense</taxon>
    </lineage>
</organism>
<keyword evidence="2" id="KW-1185">Reference proteome</keyword>
<dbReference type="RefSeq" id="WP_101955132.1">
    <property type="nucleotide sequence ID" value="NZ_JAJHTL010000003.1"/>
</dbReference>
<dbReference type="AlphaFoldDB" id="A0AAP1REJ3"/>
<proteinExistence type="predicted"/>
<evidence type="ECO:0000313" key="2">
    <source>
        <dbReference type="Proteomes" id="UP000806077"/>
    </source>
</evidence>
<comment type="caution">
    <text evidence="1">The sequence shown here is derived from an EMBL/GenBank/DDBJ whole genome shotgun (WGS) entry which is preliminary data.</text>
</comment>
<protein>
    <submittedName>
        <fullName evidence="1">Uncharacterized protein</fullName>
    </submittedName>
</protein>
<sequence length="105" mass="11762">MKNLLITFVFVLISGVFTYAGNPVKKASKKTEAVESKEEVAITEFCTITHCRYRLVGGKKKWTFCRRETCSGVVVKYLPVPLDEKILAPTHPVKFEEKGAGVKLL</sequence>
<dbReference type="Proteomes" id="UP000806077">
    <property type="component" value="Unassembled WGS sequence"/>
</dbReference>
<accession>A0AAP1REJ3</accession>